<name>A0A242CCJ4_9ENTE</name>
<keyword evidence="1" id="KW-1133">Transmembrane helix</keyword>
<reference evidence="3 5" key="2">
    <citation type="submission" date="2018-07" db="EMBL/GenBank/DDBJ databases">
        <title>The Genome Sequence of Enterococcus sp. DIV0659b.</title>
        <authorList>
            <consortium name="The Broad Institute Genomics Platform"/>
            <consortium name="The Broad Institute Genomic Center for Infectious Diseases"/>
            <person name="Earl A."/>
            <person name="Manson A."/>
            <person name="Schwartman J."/>
            <person name="Gilmore M."/>
            <person name="Abouelleil A."/>
            <person name="Cao P."/>
            <person name="Chapman S."/>
            <person name="Cusick C."/>
            <person name="Shea T."/>
            <person name="Young S."/>
            <person name="Neafsey D."/>
            <person name="Nusbaum C."/>
            <person name="Birren B."/>
        </authorList>
    </citation>
    <scope>NUCLEOTIDE SEQUENCE [LARGE SCALE GENOMIC DNA]</scope>
    <source>
        <strain evidence="3 5">4G2_DIV0659</strain>
    </source>
</reference>
<comment type="caution">
    <text evidence="4">The sequence shown here is derived from an EMBL/GenBank/DDBJ whole genome shotgun (WGS) entry which is preliminary data.</text>
</comment>
<reference evidence="4" key="1">
    <citation type="submission" date="2017-05" db="EMBL/GenBank/DDBJ databases">
        <title>The Genome Sequence of Enterococcus sp. 4G2_DIV0659.</title>
        <authorList>
            <consortium name="The Broad Institute Genomics Platform"/>
            <consortium name="The Broad Institute Genomic Center for Infectious Diseases"/>
            <person name="Earl A."/>
            <person name="Manson A."/>
            <person name="Schwartman J."/>
            <person name="Gilmore M."/>
            <person name="Abouelleil A."/>
            <person name="Cao P."/>
            <person name="Chapman S."/>
            <person name="Cusick C."/>
            <person name="Shea T."/>
            <person name="Young S."/>
            <person name="Neafsey D."/>
            <person name="Nusbaum C."/>
            <person name="Birren B."/>
        </authorList>
    </citation>
    <scope>NUCLEOTIDE SEQUENCE [LARGE SCALE GENOMIC DNA]</scope>
    <source>
        <strain evidence="4">4G2_DIV0659</strain>
    </source>
</reference>
<dbReference type="InterPro" id="IPR025668">
    <property type="entry name" value="Tnp_DDE_dom"/>
</dbReference>
<dbReference type="Proteomes" id="UP000195139">
    <property type="component" value="Unassembled WGS sequence"/>
</dbReference>
<dbReference type="EMBL" id="NGLE01000003">
    <property type="protein sequence ID" value="OTO07967.1"/>
    <property type="molecule type" value="Genomic_DNA"/>
</dbReference>
<dbReference type="Pfam" id="PF13751">
    <property type="entry name" value="DDE_Tnp_1_6"/>
    <property type="match status" value="1"/>
</dbReference>
<keyword evidence="1" id="KW-0812">Transmembrane</keyword>
<dbReference type="STRING" id="1834181.A5880_002237"/>
<dbReference type="PANTHER" id="PTHR33408">
    <property type="entry name" value="TRANSPOSASE"/>
    <property type="match status" value="1"/>
</dbReference>
<dbReference type="PANTHER" id="PTHR33408:SF2">
    <property type="entry name" value="TRANSPOSASE DDE DOMAIN-CONTAINING PROTEIN"/>
    <property type="match status" value="1"/>
</dbReference>
<gene>
    <name evidence="3" type="ORF">A5880_001199</name>
    <name evidence="4" type="ORF">A5880_002237</name>
</gene>
<dbReference type="EMBL" id="NGLE02000001">
    <property type="protein sequence ID" value="MEI5993652.1"/>
    <property type="molecule type" value="Genomic_DNA"/>
</dbReference>
<proteinExistence type="predicted"/>
<evidence type="ECO:0000313" key="4">
    <source>
        <dbReference type="EMBL" id="OTO07967.1"/>
    </source>
</evidence>
<evidence type="ECO:0000259" key="2">
    <source>
        <dbReference type="Pfam" id="PF13751"/>
    </source>
</evidence>
<dbReference type="AlphaFoldDB" id="A0A242CCJ4"/>
<protein>
    <recommendedName>
        <fullName evidence="2">Transposase DDE domain-containing protein</fullName>
    </recommendedName>
</protein>
<accession>A0A242CCJ4</accession>
<organism evidence="4">
    <name type="scientific">Candidatus Enterococcus mansonii</name>
    <dbReference type="NCBI Taxonomy" id="1834181"/>
    <lineage>
        <taxon>Bacteria</taxon>
        <taxon>Bacillati</taxon>
        <taxon>Bacillota</taxon>
        <taxon>Bacilli</taxon>
        <taxon>Lactobacillales</taxon>
        <taxon>Enterococcaceae</taxon>
        <taxon>Enterococcus</taxon>
    </lineage>
</organism>
<feature type="domain" description="Transposase DDE" evidence="2">
    <location>
        <begin position="4"/>
        <end position="105"/>
    </location>
</feature>
<evidence type="ECO:0000313" key="5">
    <source>
        <dbReference type="Proteomes" id="UP000195139"/>
    </source>
</evidence>
<evidence type="ECO:0000313" key="3">
    <source>
        <dbReference type="EMBL" id="MEI5993652.1"/>
    </source>
</evidence>
<evidence type="ECO:0000256" key="1">
    <source>
        <dbReference type="SAM" id="Phobius"/>
    </source>
</evidence>
<keyword evidence="1" id="KW-0472">Membrane</keyword>
<sequence>MRDFKVYECEDCRTCPFRSQCTNAKSDRKRQLLVNNSWRYFKAECKKKLLEEQTGSIYKKRKSDVEPVFSHQKAQLAFHRSHLRGKQGAKTDIGLALMALNLRKLGKYMERKVRIIAKTSPILMCFIKIGLVFVLREDYCSPFVILIKLC</sequence>
<keyword evidence="5" id="KW-1185">Reference proteome</keyword>
<feature type="transmembrane region" description="Helical" evidence="1">
    <location>
        <begin position="115"/>
        <end position="135"/>
    </location>
</feature>